<sequence>MRWLAATGLMALAVAMPATAQQATPPVAAKKPYQVPSPNGVREDEYYWLRDDTRKNPEMLAYLNAENAYADAQLAALKPLEAKLYAETVAHIKQDDSSVPYRKNGYWYSSRFATGADYPLIERRQGSATAPATILFDQPAMAKGHNFFSLSDWAVSPDNRLVAWAEDTVGRRQYVLKVKDIATGRIYEDTITNIEPNIVWAADNRTILYIAKDPTTLRGYRAMAHVLGTPVSADRMLYEEKDDTFSIGVGRTTDDRYICIGVQSTVSDEQRCAPAARPTAFTVIAPREREFRYSADHLGHRWIIRTNRGAKNYKLVTLADADMAKGAAAWRDLVPGSDAVFIEAFKPFNGFVAIDQREGGNRMIRLLTDAGKSVPVKADEPAYRMGLSINEEPDTPWVRYTYGSLVTPTTTYEINARTGERRTLKVTPVPGYKPALYVTERVWAPARDGTRIPVSIVYRKGVKRDGTAPLFQYAYGSYGISTDPSVDAGRIGLLDRGVVYAIAHIRGGQEMGRGWYDDGHLLNKKNSFTDFIDVTRYLVAQKYAAPGRVAAMGGSAGGLLMGGVANMAPQDYKLIIAQVPFVDVVTTMLDASIPLTTFEYDEWGNPANKPYYDYMLSYSPYDNVAAKAYPALYVGTGLWDSQVQYYEPAKWVARLRAKKTDANPLLFRVNMEAGHGGKSGRFERIRQNAEWQAFMLSQLGVAGE</sequence>
<dbReference type="Pfam" id="PF02897">
    <property type="entry name" value="Peptidase_S9_N"/>
    <property type="match status" value="1"/>
</dbReference>
<gene>
    <name evidence="8" type="ORF">N4G62_12500</name>
</gene>
<dbReference type="PANTHER" id="PTHR11757:SF19">
    <property type="entry name" value="PROLYL ENDOPEPTIDASE-LIKE"/>
    <property type="match status" value="1"/>
</dbReference>
<evidence type="ECO:0000313" key="8">
    <source>
        <dbReference type="EMBL" id="MDZ7282848.1"/>
    </source>
</evidence>
<dbReference type="Proteomes" id="UP001292182">
    <property type="component" value="Unassembled WGS sequence"/>
</dbReference>
<evidence type="ECO:0000259" key="6">
    <source>
        <dbReference type="Pfam" id="PF00326"/>
    </source>
</evidence>
<dbReference type="InterPro" id="IPR001375">
    <property type="entry name" value="Peptidase_S9_cat"/>
</dbReference>
<dbReference type="PANTHER" id="PTHR11757">
    <property type="entry name" value="PROTEASE FAMILY S9A OLIGOPEPTIDASE"/>
    <property type="match status" value="1"/>
</dbReference>
<keyword evidence="3" id="KW-0378">Hydrolase</keyword>
<comment type="caution">
    <text evidence="8">The sequence shown here is derived from an EMBL/GenBank/DDBJ whole genome shotgun (WGS) entry which is preliminary data.</text>
</comment>
<comment type="similarity">
    <text evidence="1">Belongs to the peptidase S9A family.</text>
</comment>
<dbReference type="SUPFAM" id="SSF50993">
    <property type="entry name" value="Peptidase/esterase 'gauge' domain"/>
    <property type="match status" value="1"/>
</dbReference>
<dbReference type="PRINTS" id="PR00862">
    <property type="entry name" value="PROLIGOPTASE"/>
</dbReference>
<keyword evidence="4" id="KW-0720">Serine protease</keyword>
<feature type="signal peptide" evidence="5">
    <location>
        <begin position="1"/>
        <end position="20"/>
    </location>
</feature>
<keyword evidence="2" id="KW-0645">Protease</keyword>
<dbReference type="InterPro" id="IPR002470">
    <property type="entry name" value="Peptidase_S9A"/>
</dbReference>
<evidence type="ECO:0000256" key="4">
    <source>
        <dbReference type="ARBA" id="ARBA00022825"/>
    </source>
</evidence>
<dbReference type="Gene3D" id="3.40.50.1820">
    <property type="entry name" value="alpha/beta hydrolase"/>
    <property type="match status" value="1"/>
</dbReference>
<dbReference type="RefSeq" id="WP_322539694.1">
    <property type="nucleotide sequence ID" value="NZ_JAOBTW010000013.1"/>
</dbReference>
<dbReference type="Gene3D" id="2.130.10.120">
    <property type="entry name" value="Prolyl oligopeptidase, N-terminal domain"/>
    <property type="match status" value="1"/>
</dbReference>
<dbReference type="InterPro" id="IPR023302">
    <property type="entry name" value="Pept_S9A_N"/>
</dbReference>
<organism evidence="8 9">
    <name type="scientific">Sphingomonas sanguinis</name>
    <dbReference type="NCBI Taxonomy" id="33051"/>
    <lineage>
        <taxon>Bacteria</taxon>
        <taxon>Pseudomonadati</taxon>
        <taxon>Pseudomonadota</taxon>
        <taxon>Alphaproteobacteria</taxon>
        <taxon>Sphingomonadales</taxon>
        <taxon>Sphingomonadaceae</taxon>
        <taxon>Sphingomonas</taxon>
    </lineage>
</organism>
<evidence type="ECO:0000256" key="2">
    <source>
        <dbReference type="ARBA" id="ARBA00022670"/>
    </source>
</evidence>
<evidence type="ECO:0000256" key="1">
    <source>
        <dbReference type="ARBA" id="ARBA00005228"/>
    </source>
</evidence>
<name>A0ABU5LSF5_9SPHN</name>
<evidence type="ECO:0000313" key="9">
    <source>
        <dbReference type="Proteomes" id="UP001292182"/>
    </source>
</evidence>
<reference evidence="9" key="1">
    <citation type="submission" date="2023-07" db="EMBL/GenBank/DDBJ databases">
        <title>Whole genome sequence analysis of rice epiphytic Sphingomonas sanguinis OsEp_Plm_15B2.</title>
        <authorList>
            <person name="Sahu K.P."/>
            <person name="Asharani P."/>
            <person name="Reddy B."/>
            <person name="Kumar A."/>
        </authorList>
    </citation>
    <scope>NUCLEOTIDE SEQUENCE [LARGE SCALE GENOMIC DNA]</scope>
    <source>
        <strain evidence="9">OsEp_Plm_15B2</strain>
    </source>
</reference>
<dbReference type="SUPFAM" id="SSF53474">
    <property type="entry name" value="alpha/beta-Hydrolases"/>
    <property type="match status" value="1"/>
</dbReference>
<dbReference type="Pfam" id="PF00326">
    <property type="entry name" value="Peptidase_S9"/>
    <property type="match status" value="1"/>
</dbReference>
<dbReference type="InterPro" id="IPR051543">
    <property type="entry name" value="Serine_Peptidase_S9A"/>
</dbReference>
<evidence type="ECO:0000256" key="5">
    <source>
        <dbReference type="SAM" id="SignalP"/>
    </source>
</evidence>
<evidence type="ECO:0000256" key="3">
    <source>
        <dbReference type="ARBA" id="ARBA00022801"/>
    </source>
</evidence>
<evidence type="ECO:0000259" key="7">
    <source>
        <dbReference type="Pfam" id="PF02897"/>
    </source>
</evidence>
<feature type="domain" description="Peptidase S9 prolyl oligopeptidase catalytic" evidence="6">
    <location>
        <begin position="490"/>
        <end position="700"/>
    </location>
</feature>
<feature type="chain" id="PRO_5045844249" evidence="5">
    <location>
        <begin position="21"/>
        <end position="704"/>
    </location>
</feature>
<dbReference type="EMBL" id="JAOBTW010000013">
    <property type="protein sequence ID" value="MDZ7282848.1"/>
    <property type="molecule type" value="Genomic_DNA"/>
</dbReference>
<keyword evidence="5" id="KW-0732">Signal</keyword>
<protein>
    <submittedName>
        <fullName evidence="8">S9 family peptidase</fullName>
    </submittedName>
</protein>
<dbReference type="InterPro" id="IPR029058">
    <property type="entry name" value="AB_hydrolase_fold"/>
</dbReference>
<feature type="domain" description="Peptidase S9A N-terminal" evidence="7">
    <location>
        <begin position="27"/>
        <end position="426"/>
    </location>
</feature>
<accession>A0ABU5LSF5</accession>
<keyword evidence="9" id="KW-1185">Reference proteome</keyword>
<proteinExistence type="inferred from homology"/>